<dbReference type="Proteomes" id="UP000471753">
    <property type="component" value="Unassembled WGS sequence"/>
</dbReference>
<protein>
    <submittedName>
        <fullName evidence="1">Uncharacterized protein</fullName>
    </submittedName>
</protein>
<organism evidence="1 2">
    <name type="scientific">Rhizobium phaseoli</name>
    <dbReference type="NCBI Taxonomy" id="396"/>
    <lineage>
        <taxon>Bacteria</taxon>
        <taxon>Pseudomonadati</taxon>
        <taxon>Pseudomonadota</taxon>
        <taxon>Alphaproteobacteria</taxon>
        <taxon>Hyphomicrobiales</taxon>
        <taxon>Rhizobiaceae</taxon>
        <taxon>Rhizobium/Agrobacterium group</taxon>
        <taxon>Rhizobium</taxon>
    </lineage>
</organism>
<accession>A0A7K3UEB7</accession>
<reference evidence="1 2" key="1">
    <citation type="submission" date="2019-12" db="EMBL/GenBank/DDBJ databases">
        <title>Rhizobium genotypes associated with high levels of biological nitrogen fixation by grain legumes in a temperate-maritime cropping system.</title>
        <authorList>
            <person name="Maluk M."/>
            <person name="Francesc Ferrando Molina F."/>
            <person name="Lopez Del Egido L."/>
            <person name="Lafos M."/>
            <person name="Langarica-Fuentes A."/>
            <person name="Gebre Yohannes G."/>
            <person name="Young M.W."/>
            <person name="Martin P."/>
            <person name="Gantlett R."/>
            <person name="Kenicer G."/>
            <person name="Hawes C."/>
            <person name="Begg G.S."/>
            <person name="Quilliam R.S."/>
            <person name="Squire G.R."/>
            <person name="Poole P.S."/>
            <person name="Young P.W."/>
            <person name="Iannetta P.M."/>
            <person name="James E.K."/>
        </authorList>
    </citation>
    <scope>NUCLEOTIDE SEQUENCE [LARGE SCALE GENOMIC DNA]</scope>
    <source>
        <strain evidence="1 2">JHI366</strain>
    </source>
</reference>
<name>A0A7K3UEB7_9HYPH</name>
<dbReference type="EMBL" id="WUFT01000009">
    <property type="protein sequence ID" value="NEJ72000.1"/>
    <property type="molecule type" value="Genomic_DNA"/>
</dbReference>
<comment type="caution">
    <text evidence="1">The sequence shown here is derived from an EMBL/GenBank/DDBJ whole genome shotgun (WGS) entry which is preliminary data.</text>
</comment>
<dbReference type="AlphaFoldDB" id="A0A7K3UEB7"/>
<gene>
    <name evidence="1" type="ORF">GR197_15840</name>
</gene>
<evidence type="ECO:0000313" key="1">
    <source>
        <dbReference type="EMBL" id="NEJ72000.1"/>
    </source>
</evidence>
<dbReference type="RefSeq" id="WP_164011153.1">
    <property type="nucleotide sequence ID" value="NZ_WUFT01000009.1"/>
</dbReference>
<proteinExistence type="predicted"/>
<sequence>MNALDFDKPDCFGAADLRVCQGVFDIVAAEAGVEPTSEEGERIAAILVQLYRQGVKEPDRLRVMVESARGIHFPKAA</sequence>
<evidence type="ECO:0000313" key="2">
    <source>
        <dbReference type="Proteomes" id="UP000471753"/>
    </source>
</evidence>